<dbReference type="InterPro" id="IPR017871">
    <property type="entry name" value="ABC_transporter-like_CS"/>
</dbReference>
<comment type="caution">
    <text evidence="9">The sequence shown here is derived from an EMBL/GenBank/DDBJ whole genome shotgun (WGS) entry which is preliminary data.</text>
</comment>
<dbReference type="Proteomes" id="UP000234240">
    <property type="component" value="Unassembled WGS sequence"/>
</dbReference>
<dbReference type="InterPro" id="IPR040582">
    <property type="entry name" value="OB_MalK-like"/>
</dbReference>
<dbReference type="InterPro" id="IPR015855">
    <property type="entry name" value="ABC_transpr_MalK-like"/>
</dbReference>
<dbReference type="AlphaFoldDB" id="A0A2N5E1J4"/>
<evidence type="ECO:0000256" key="5">
    <source>
        <dbReference type="ARBA" id="ARBA00022741"/>
    </source>
</evidence>
<keyword evidence="7" id="KW-0472">Membrane</keyword>
<reference evidence="9 10" key="1">
    <citation type="submission" date="2017-12" db="EMBL/GenBank/DDBJ databases">
        <title>Characterization of six clinical isolates of Enterochimera gen. nov., a novel genus of the Yersiniaciae family and the three species Enterochimera arupensis sp. nov., Enterochimera coloradensis sp. nov, and Enterochimera californica sp. nov.</title>
        <authorList>
            <person name="Rossi A."/>
            <person name="Fisher M."/>
        </authorList>
    </citation>
    <scope>NUCLEOTIDE SEQUENCE [LARGE SCALE GENOMIC DNA]</scope>
    <source>
        <strain evidence="10">2015-Iso6</strain>
    </source>
</reference>
<dbReference type="FunFam" id="3.40.50.300:FF:000042">
    <property type="entry name" value="Maltose/maltodextrin ABC transporter, ATP-binding protein"/>
    <property type="match status" value="1"/>
</dbReference>
<keyword evidence="6 9" id="KW-0067">ATP-binding</keyword>
<dbReference type="RefSeq" id="WP_101817278.1">
    <property type="nucleotide sequence ID" value="NZ_PJZF01000014.1"/>
</dbReference>
<dbReference type="InterPro" id="IPR008995">
    <property type="entry name" value="Mo/tungstate-bd_C_term_dom"/>
</dbReference>
<proteinExistence type="predicted"/>
<dbReference type="Gene3D" id="2.40.50.140">
    <property type="entry name" value="Nucleic acid-binding proteins"/>
    <property type="match status" value="1"/>
</dbReference>
<dbReference type="PANTHER" id="PTHR43875">
    <property type="entry name" value="MALTODEXTRIN IMPORT ATP-BINDING PROTEIN MSMX"/>
    <property type="match status" value="1"/>
</dbReference>
<evidence type="ECO:0000256" key="7">
    <source>
        <dbReference type="ARBA" id="ARBA00023136"/>
    </source>
</evidence>
<dbReference type="EMBL" id="PJZF01000014">
    <property type="protein sequence ID" value="PLR34323.1"/>
    <property type="molecule type" value="Genomic_DNA"/>
</dbReference>
<accession>A0A2N5E1J4</accession>
<dbReference type="GO" id="GO:0016887">
    <property type="term" value="F:ATP hydrolysis activity"/>
    <property type="evidence" value="ECO:0007669"/>
    <property type="project" value="InterPro"/>
</dbReference>
<evidence type="ECO:0000256" key="2">
    <source>
        <dbReference type="ARBA" id="ARBA00022475"/>
    </source>
</evidence>
<dbReference type="InterPro" id="IPR012340">
    <property type="entry name" value="NA-bd_OB-fold"/>
</dbReference>
<keyword evidence="4" id="KW-0762">Sugar transport</keyword>
<evidence type="ECO:0000313" key="9">
    <source>
        <dbReference type="EMBL" id="PLR34323.1"/>
    </source>
</evidence>
<dbReference type="SUPFAM" id="SSF52540">
    <property type="entry name" value="P-loop containing nucleoside triphosphate hydrolases"/>
    <property type="match status" value="1"/>
</dbReference>
<feature type="domain" description="ABC transporter" evidence="8">
    <location>
        <begin position="4"/>
        <end position="234"/>
    </location>
</feature>
<gene>
    <name evidence="9" type="ORF">CYR55_15505</name>
</gene>
<dbReference type="PANTHER" id="PTHR43875:SF3">
    <property type="entry name" value="MALTOSE_MALTODEXTRIN IMPORT ATP-BINDING PROTEIN MALK"/>
    <property type="match status" value="1"/>
</dbReference>
<name>A0A2N5E1J4_9GAMM</name>
<keyword evidence="5" id="KW-0547">Nucleotide-binding</keyword>
<keyword evidence="10" id="KW-1185">Reference proteome</keyword>
<dbReference type="SUPFAM" id="SSF50331">
    <property type="entry name" value="MOP-like"/>
    <property type="match status" value="1"/>
</dbReference>
<dbReference type="CDD" id="cd03301">
    <property type="entry name" value="ABC_MalK_N"/>
    <property type="match status" value="1"/>
</dbReference>
<organism evidence="9 10">
    <name type="scientific">Chimaeribacter californicus</name>
    <dbReference type="NCBI Taxonomy" id="2060067"/>
    <lineage>
        <taxon>Bacteria</taxon>
        <taxon>Pseudomonadati</taxon>
        <taxon>Pseudomonadota</taxon>
        <taxon>Gammaproteobacteria</taxon>
        <taxon>Enterobacterales</taxon>
        <taxon>Yersiniaceae</taxon>
        <taxon>Chimaeribacter</taxon>
    </lineage>
</organism>
<evidence type="ECO:0000256" key="1">
    <source>
        <dbReference type="ARBA" id="ARBA00022448"/>
    </source>
</evidence>
<protein>
    <submittedName>
        <fullName evidence="9">Sugar ABC transporter ATP-binding protein</fullName>
    </submittedName>
</protein>
<dbReference type="PROSITE" id="PS00211">
    <property type="entry name" value="ABC_TRANSPORTER_1"/>
    <property type="match status" value="1"/>
</dbReference>
<keyword evidence="2" id="KW-1003">Cell membrane</keyword>
<dbReference type="GO" id="GO:0055052">
    <property type="term" value="C:ATP-binding cassette (ABC) transporter complex, substrate-binding subunit-containing"/>
    <property type="evidence" value="ECO:0007669"/>
    <property type="project" value="TreeGrafter"/>
</dbReference>
<dbReference type="PROSITE" id="PS50893">
    <property type="entry name" value="ABC_TRANSPORTER_2"/>
    <property type="match status" value="1"/>
</dbReference>
<dbReference type="Pfam" id="PF17912">
    <property type="entry name" value="OB_MalK"/>
    <property type="match status" value="1"/>
</dbReference>
<evidence type="ECO:0000259" key="8">
    <source>
        <dbReference type="PROSITE" id="PS50893"/>
    </source>
</evidence>
<evidence type="ECO:0000256" key="3">
    <source>
        <dbReference type="ARBA" id="ARBA00022519"/>
    </source>
</evidence>
<dbReference type="InterPro" id="IPR047641">
    <property type="entry name" value="ABC_transpr_MalK/UgpC-like"/>
</dbReference>
<dbReference type="Pfam" id="PF00005">
    <property type="entry name" value="ABC_tran"/>
    <property type="match status" value="1"/>
</dbReference>
<dbReference type="InterPro" id="IPR003439">
    <property type="entry name" value="ABC_transporter-like_ATP-bd"/>
</dbReference>
<dbReference type="SMART" id="SM00382">
    <property type="entry name" value="AAA"/>
    <property type="match status" value="1"/>
</dbReference>
<keyword evidence="1" id="KW-0813">Transport</keyword>
<dbReference type="NCBIfam" id="NF008653">
    <property type="entry name" value="PRK11650.1"/>
    <property type="match status" value="1"/>
</dbReference>
<dbReference type="Gene3D" id="2.40.50.100">
    <property type="match status" value="1"/>
</dbReference>
<dbReference type="Gene3D" id="3.40.50.300">
    <property type="entry name" value="P-loop containing nucleotide triphosphate hydrolases"/>
    <property type="match status" value="1"/>
</dbReference>
<dbReference type="InterPro" id="IPR027417">
    <property type="entry name" value="P-loop_NTPase"/>
</dbReference>
<dbReference type="GO" id="GO:1990060">
    <property type="term" value="C:maltose transport complex"/>
    <property type="evidence" value="ECO:0007669"/>
    <property type="project" value="TreeGrafter"/>
</dbReference>
<dbReference type="GO" id="GO:0005524">
    <property type="term" value="F:ATP binding"/>
    <property type="evidence" value="ECO:0007669"/>
    <property type="project" value="UniProtKB-KW"/>
</dbReference>
<dbReference type="GO" id="GO:0015423">
    <property type="term" value="F:ABC-type maltose transporter activity"/>
    <property type="evidence" value="ECO:0007669"/>
    <property type="project" value="TreeGrafter"/>
</dbReference>
<evidence type="ECO:0000256" key="6">
    <source>
        <dbReference type="ARBA" id="ARBA00022840"/>
    </source>
</evidence>
<sequence>MSGVTLDRITKCYQNSHVINELSLSVKAGEFLVLVGPSGCGKSTLLRIIAGLETLTAGAVFINGKEVTHVPAGKRGLSMVFQSYALYPHMTVRQNLSFGLKNCRTPAAEITRRVQDATQMLGLEEVLDRLPQQLSGGQRQRVAIGRSIVQQPEVFLFDEPLSNLDAALRVQMRQEISRLHTRLKNTMIYVTHDQVEAMTLADRIVLLNKGRIEQIGTPVELYNCPQNTFVAEFIGTPKINLIPAHWQGGQLVMAQQAPVTLRRPPIGVQPGQALWVGIRPEHFSLREEYRLQEANDIYLSVEVEFTELQGDATLVYARAGEQALKLKSSKQLQFPAGERLVFGVNEDAMLLFDGDGQRLARR</sequence>
<keyword evidence="3" id="KW-0997">Cell inner membrane</keyword>
<dbReference type="InterPro" id="IPR003593">
    <property type="entry name" value="AAA+_ATPase"/>
</dbReference>
<evidence type="ECO:0000313" key="10">
    <source>
        <dbReference type="Proteomes" id="UP000234240"/>
    </source>
</evidence>
<dbReference type="OrthoDB" id="9802264at2"/>
<evidence type="ECO:0000256" key="4">
    <source>
        <dbReference type="ARBA" id="ARBA00022597"/>
    </source>
</evidence>